<dbReference type="SUPFAM" id="SSF51126">
    <property type="entry name" value="Pectin lyase-like"/>
    <property type="match status" value="4"/>
</dbReference>
<keyword evidence="4" id="KW-1185">Reference proteome</keyword>
<dbReference type="RefSeq" id="WP_190466045.1">
    <property type="nucleotide sequence ID" value="NZ_JACJPW010000044.1"/>
</dbReference>
<reference evidence="3" key="1">
    <citation type="journal article" date="2015" name="ISME J.">
        <title>Draft Genome Sequence of Streptomyces incarnatus NRRL8089, which Produces the Nucleoside Antibiotic Sinefungin.</title>
        <authorList>
            <person name="Oshima K."/>
            <person name="Hattori M."/>
            <person name="Shimizu H."/>
            <person name="Fukuda K."/>
            <person name="Nemoto M."/>
            <person name="Inagaki K."/>
            <person name="Tamura T."/>
        </authorList>
    </citation>
    <scope>NUCLEOTIDE SEQUENCE</scope>
    <source>
        <strain evidence="3">FACHB-1375</strain>
    </source>
</reference>
<reference evidence="3" key="2">
    <citation type="submission" date="2020-08" db="EMBL/GenBank/DDBJ databases">
        <authorList>
            <person name="Chen M."/>
            <person name="Teng W."/>
            <person name="Zhao L."/>
            <person name="Hu C."/>
            <person name="Zhou Y."/>
            <person name="Han B."/>
            <person name="Song L."/>
            <person name="Shu W."/>
        </authorList>
    </citation>
    <scope>NUCLEOTIDE SEQUENCE</scope>
    <source>
        <strain evidence="3">FACHB-1375</strain>
    </source>
</reference>
<dbReference type="EMBL" id="JACJPW010000044">
    <property type="protein sequence ID" value="MBD2182875.1"/>
    <property type="molecule type" value="Genomic_DNA"/>
</dbReference>
<evidence type="ECO:0000259" key="2">
    <source>
        <dbReference type="SMART" id="SM00912"/>
    </source>
</evidence>
<proteinExistence type="predicted"/>
<dbReference type="InterPro" id="IPR011050">
    <property type="entry name" value="Pectin_lyase_fold/virulence"/>
</dbReference>
<dbReference type="Proteomes" id="UP000641646">
    <property type="component" value="Unassembled WGS sequence"/>
</dbReference>
<evidence type="ECO:0000313" key="4">
    <source>
        <dbReference type="Proteomes" id="UP000641646"/>
    </source>
</evidence>
<gene>
    <name evidence="3" type="ORF">H6G03_17690</name>
</gene>
<evidence type="ECO:0000256" key="1">
    <source>
        <dbReference type="SAM" id="SignalP"/>
    </source>
</evidence>
<organism evidence="3 4">
    <name type="scientific">Aerosakkonema funiforme FACHB-1375</name>
    <dbReference type="NCBI Taxonomy" id="2949571"/>
    <lineage>
        <taxon>Bacteria</taxon>
        <taxon>Bacillati</taxon>
        <taxon>Cyanobacteriota</taxon>
        <taxon>Cyanophyceae</taxon>
        <taxon>Oscillatoriophycideae</taxon>
        <taxon>Aerosakkonematales</taxon>
        <taxon>Aerosakkonemataceae</taxon>
        <taxon>Aerosakkonema</taxon>
    </lineage>
</organism>
<evidence type="ECO:0000313" key="3">
    <source>
        <dbReference type="EMBL" id="MBD2182875.1"/>
    </source>
</evidence>
<dbReference type="AlphaFoldDB" id="A0A926VFE8"/>
<dbReference type="Gene3D" id="2.160.20.10">
    <property type="entry name" value="Single-stranded right-handed beta-helix, Pectin lyase-like"/>
    <property type="match status" value="2"/>
</dbReference>
<protein>
    <submittedName>
        <fullName evidence="3">Filamentous hemagglutinin N-terminal domain-containing protein</fullName>
    </submittedName>
</protein>
<comment type="caution">
    <text evidence="3">The sequence shown here is derived from an EMBL/GenBank/DDBJ whole genome shotgun (WGS) entry which is preliminary data.</text>
</comment>
<dbReference type="InterPro" id="IPR008638">
    <property type="entry name" value="FhaB/CdiA-like_TPS"/>
</dbReference>
<name>A0A926VFE8_9CYAN</name>
<dbReference type="Pfam" id="PF05860">
    <property type="entry name" value="TPS"/>
    <property type="match status" value="1"/>
</dbReference>
<dbReference type="SMART" id="SM00912">
    <property type="entry name" value="Haemagg_act"/>
    <property type="match status" value="1"/>
</dbReference>
<keyword evidence="1" id="KW-0732">Signal</keyword>
<feature type="domain" description="Filamentous haemagglutinin FhaB/tRNA nuclease CdiA-like TPS" evidence="2">
    <location>
        <begin position="24"/>
        <end position="137"/>
    </location>
</feature>
<feature type="chain" id="PRO_5037022104" evidence="1">
    <location>
        <begin position="22"/>
        <end position="882"/>
    </location>
</feature>
<feature type="signal peptide" evidence="1">
    <location>
        <begin position="1"/>
        <end position="21"/>
    </location>
</feature>
<dbReference type="NCBIfam" id="TIGR01901">
    <property type="entry name" value="adhes_NPXG"/>
    <property type="match status" value="1"/>
</dbReference>
<accession>A0A926VFE8</accession>
<sequence>MKFISLLVLPIVLLLDAPVSSQILSDRTVGTTVTPNVETNTDRIDGGTIRGSNLFHSFQEFNIESGRSVYFSNPAGIINIFTRIIGGNPSNINGTLGILGNANLFLLNPNGIIFGPNARLNINGSFVASTANSFKFADGSLYGITNPTTSPVLTISTPIGLQLGANAGPIKVEGINSAGLALPTGQTLALVGGAIVITGGNLAVPDGRVELWAVRNAEVGFNNFAQWQLSSPTTAADWGTISLQRSSLIDASGNDGGAIAIRGRGLTIEENSHILSNTVSGQGRGISVQTTEFVDLFGTPAPVQFPPYHGIATSVSAPPDSGLRADGRAGDVTIATGRLRVLNGVFIQSSSSGDGSKTGNITIRATDVEVKGYNPFPSPFFFEKPGDFMFLSTINTLIFGGTGESGKLSIEAERVRLLDGARISADVLGAIGAGANGTAGNISIRASESLEISGYAPNGVTSGVFSGVQPGTTGQGGRIAIDTGRMLLSNGGTISTGLSGTGNAGDIEIKAIDVQLSDAAIDGFSKTLSGITVAVGPLGIGQGGNISLDTQTLHVFNGGQITSSTLGNGAAGNINLQADRIDIEGISQPLADGRQLPSSITAASTTTANAGSIALTANILNLRDRGEISVSNTGGGDAGNLHVDANRIDLEAGNSLRSEVAAGNRGNITLNANSLLMRGGSEITTNATGTATGGNIAISTDTLTDLENSDITANALQGQGGNIQIATQAIFLSPDSDITASSQLGVSGNINISILNLNTQNVAVLPTHNFVSQAPVIASTCLTRRNTQQGHFVVTGNGGLSETPDSLSMPYDLVQVRSVNQLQSRRNRSVERNNSLLPNYFVREATGFTVSPDGRVILVDNQSQIEPVQNIICATNQLEISQ</sequence>
<dbReference type="InterPro" id="IPR012334">
    <property type="entry name" value="Pectin_lyas_fold"/>
</dbReference>